<reference evidence="3" key="1">
    <citation type="journal article" date="2019" name="Int. J. Syst. Evol. Microbiol.">
        <title>The Global Catalogue of Microorganisms (GCM) 10K type strain sequencing project: providing services to taxonomists for standard genome sequencing and annotation.</title>
        <authorList>
            <consortium name="The Broad Institute Genomics Platform"/>
            <consortium name="The Broad Institute Genome Sequencing Center for Infectious Disease"/>
            <person name="Wu L."/>
            <person name="Ma J."/>
        </authorList>
    </citation>
    <scope>NUCLEOTIDE SEQUENCE [LARGE SCALE GENOMIC DNA]</scope>
    <source>
        <strain evidence="3">JCM 30331</strain>
    </source>
</reference>
<feature type="signal peptide" evidence="1">
    <location>
        <begin position="1"/>
        <end position="20"/>
    </location>
</feature>
<evidence type="ECO:0000256" key="1">
    <source>
        <dbReference type="SAM" id="SignalP"/>
    </source>
</evidence>
<evidence type="ECO:0000313" key="2">
    <source>
        <dbReference type="EMBL" id="GGK29729.1"/>
    </source>
</evidence>
<gene>
    <name evidence="2" type="ORF">GCM10008955_24430</name>
</gene>
<dbReference type="Proteomes" id="UP000647587">
    <property type="component" value="Unassembled WGS sequence"/>
</dbReference>
<evidence type="ECO:0000313" key="3">
    <source>
        <dbReference type="Proteomes" id="UP000647587"/>
    </source>
</evidence>
<dbReference type="RefSeq" id="WP_189008898.1">
    <property type="nucleotide sequence ID" value="NZ_BMPP01000009.1"/>
</dbReference>
<organism evidence="2 3">
    <name type="scientific">Deinococcus malanensis</name>
    <dbReference type="NCBI Taxonomy" id="1706855"/>
    <lineage>
        <taxon>Bacteria</taxon>
        <taxon>Thermotogati</taxon>
        <taxon>Deinococcota</taxon>
        <taxon>Deinococci</taxon>
        <taxon>Deinococcales</taxon>
        <taxon>Deinococcaceae</taxon>
        <taxon>Deinococcus</taxon>
    </lineage>
</organism>
<keyword evidence="3" id="KW-1185">Reference proteome</keyword>
<dbReference type="PROSITE" id="PS51257">
    <property type="entry name" value="PROKAR_LIPOPROTEIN"/>
    <property type="match status" value="1"/>
</dbReference>
<evidence type="ECO:0008006" key="4">
    <source>
        <dbReference type="Google" id="ProtNLM"/>
    </source>
</evidence>
<keyword evidence="1" id="KW-0732">Signal</keyword>
<name>A0ABQ2EX67_9DEIO</name>
<accession>A0ABQ2EX67</accession>
<feature type="chain" id="PRO_5045786725" description="DUF4402 domain-containing protein" evidence="1">
    <location>
        <begin position="21"/>
        <end position="156"/>
    </location>
</feature>
<comment type="caution">
    <text evidence="2">The sequence shown here is derived from an EMBL/GenBank/DDBJ whole genome shotgun (WGS) entry which is preliminary data.</text>
</comment>
<sequence>MRRRYLAVCLLLLSCASAQTVSVQILTDASLPADFGVNYPLGQTRNDAYVYGANFIIGVSYDLPSSSSLTLSLSGSQANYFLAWTVAGSGIDQAMGTALGTAVSGVSGSQSNVYYRQDGTLHLLAGEATRYRIGARATPAATADLNTVITLTLTSN</sequence>
<dbReference type="EMBL" id="BMPP01000009">
    <property type="protein sequence ID" value="GGK29729.1"/>
    <property type="molecule type" value="Genomic_DNA"/>
</dbReference>
<proteinExistence type="predicted"/>
<protein>
    <recommendedName>
        <fullName evidence="4">DUF4402 domain-containing protein</fullName>
    </recommendedName>
</protein>